<evidence type="ECO:0000256" key="1">
    <source>
        <dbReference type="HAMAP-Rule" id="MF_00612"/>
    </source>
</evidence>
<dbReference type="SUPFAM" id="SSF54427">
    <property type="entry name" value="NTF2-like"/>
    <property type="match status" value="1"/>
</dbReference>
<dbReference type="HAMAP" id="MF_00612">
    <property type="entry name" value="UPF0225"/>
    <property type="match status" value="1"/>
</dbReference>
<protein>
    <recommendedName>
        <fullName evidence="1">UPF0225 protein G7Y31_05620</fullName>
    </recommendedName>
</protein>
<evidence type="ECO:0000313" key="4">
    <source>
        <dbReference type="Proteomes" id="UP000594681"/>
    </source>
</evidence>
<keyword evidence="4" id="KW-1185">Reference proteome</keyword>
<dbReference type="Proteomes" id="UP000594681">
    <property type="component" value="Chromosome"/>
</dbReference>
<dbReference type="Gene3D" id="3.10.450.50">
    <property type="match status" value="1"/>
</dbReference>
<sequence length="134" mass="15037">MPPKPPSQLPPKRCPCGTGLSFDQCCGKYHAGQPAPTAEALMRSRFSAFVTGDSRYLLDTWDPRTRPSELNLEDMPVRFYRLEIVHAEGGGLFDSTGVVEFEAFYKGAASGSQRERSTFHRHNGRWYYSSGEVE</sequence>
<dbReference type="AlphaFoldDB" id="A0A7T0KHF1"/>
<evidence type="ECO:0000313" key="3">
    <source>
        <dbReference type="EMBL" id="QPK80155.1"/>
    </source>
</evidence>
<dbReference type="InterPro" id="IPR023006">
    <property type="entry name" value="YchJ-like"/>
</dbReference>
<dbReference type="KEGG" id="cliz:G7Y31_05620"/>
<reference evidence="3 4" key="1">
    <citation type="submission" date="2020-11" db="EMBL/GenBank/DDBJ databases">
        <title>Corynebacterium sp. ZJ-599.</title>
        <authorList>
            <person name="Zhou J."/>
        </authorList>
    </citation>
    <scope>NUCLEOTIDE SEQUENCE [LARGE SCALE GENOMIC DNA]</scope>
    <source>
        <strain evidence="3 4">ZJ-599</strain>
    </source>
</reference>
<gene>
    <name evidence="3" type="ORF">G7Y31_05620</name>
</gene>
<dbReference type="EMBL" id="CP064954">
    <property type="protein sequence ID" value="QPK80155.1"/>
    <property type="molecule type" value="Genomic_DNA"/>
</dbReference>
<dbReference type="PANTHER" id="PTHR33747:SF1">
    <property type="entry name" value="ADENYLATE CYCLASE-ASSOCIATED CAP C-TERMINAL DOMAIN-CONTAINING PROTEIN"/>
    <property type="match status" value="1"/>
</dbReference>
<dbReference type="InterPro" id="IPR048469">
    <property type="entry name" value="YchJ-like_M"/>
</dbReference>
<dbReference type="PANTHER" id="PTHR33747">
    <property type="entry name" value="UPF0225 PROTEIN SCO1677"/>
    <property type="match status" value="1"/>
</dbReference>
<dbReference type="Pfam" id="PF17775">
    <property type="entry name" value="YchJ_M-like"/>
    <property type="match status" value="1"/>
</dbReference>
<evidence type="ECO:0000259" key="2">
    <source>
        <dbReference type="Pfam" id="PF17775"/>
    </source>
</evidence>
<accession>A0A7T0KHF1</accession>
<comment type="similarity">
    <text evidence="1">Belongs to the UPF0225 family.</text>
</comment>
<feature type="domain" description="YchJ-like middle NTF2-like" evidence="2">
    <location>
        <begin position="37"/>
        <end position="131"/>
    </location>
</feature>
<proteinExistence type="inferred from homology"/>
<organism evidence="3 4">
    <name type="scientific">Corynebacterium lizhenjunii</name>
    <dbReference type="NCBI Taxonomy" id="2709394"/>
    <lineage>
        <taxon>Bacteria</taxon>
        <taxon>Bacillati</taxon>
        <taxon>Actinomycetota</taxon>
        <taxon>Actinomycetes</taxon>
        <taxon>Mycobacteriales</taxon>
        <taxon>Corynebacteriaceae</taxon>
        <taxon>Corynebacterium</taxon>
    </lineage>
</organism>
<name>A0A7T0KHF1_9CORY</name>
<dbReference type="RefSeq" id="WP_165007986.1">
    <property type="nucleotide sequence ID" value="NZ_CP064954.1"/>
</dbReference>
<dbReference type="InterPro" id="IPR032710">
    <property type="entry name" value="NTF2-like_dom_sf"/>
</dbReference>